<dbReference type="Proteomes" id="UP000094056">
    <property type="component" value="Unassembled WGS sequence"/>
</dbReference>
<dbReference type="AlphaFoldDB" id="A0A1E3X5L9"/>
<dbReference type="InterPro" id="IPR011330">
    <property type="entry name" value="Glyco_hydro/deAcase_b/a-brl"/>
</dbReference>
<dbReference type="SUPFAM" id="SSF88713">
    <property type="entry name" value="Glycoside hydrolase/deacetylase"/>
    <property type="match status" value="1"/>
</dbReference>
<dbReference type="Pfam" id="PF11959">
    <property type="entry name" value="DUF3473"/>
    <property type="match status" value="1"/>
</dbReference>
<evidence type="ECO:0000313" key="3">
    <source>
        <dbReference type="Proteomes" id="UP000094056"/>
    </source>
</evidence>
<reference evidence="2 3" key="1">
    <citation type="submission" date="2016-07" db="EMBL/GenBank/DDBJ databases">
        <title>Draft genome of Scalindua rubra, obtained from a brine-seawater interface in the Red Sea, sheds light on salt adaptation in anammox bacteria.</title>
        <authorList>
            <person name="Speth D.R."/>
            <person name="Lagkouvardos I."/>
            <person name="Wang Y."/>
            <person name="Qian P.-Y."/>
            <person name="Dutilh B.E."/>
            <person name="Jetten M.S."/>
        </authorList>
    </citation>
    <scope>NUCLEOTIDE SEQUENCE [LARGE SCALE GENOMIC DNA]</scope>
    <source>
        <strain evidence="2">BSI-1</strain>
    </source>
</reference>
<dbReference type="GO" id="GO:0005975">
    <property type="term" value="P:carbohydrate metabolic process"/>
    <property type="evidence" value="ECO:0007669"/>
    <property type="project" value="InterPro"/>
</dbReference>
<dbReference type="NCBIfam" id="TIGR03006">
    <property type="entry name" value="pepcterm_polyde"/>
    <property type="match status" value="1"/>
</dbReference>
<proteinExistence type="predicted"/>
<gene>
    <name evidence="2" type="ORF">SCARUB_03986</name>
</gene>
<evidence type="ECO:0000313" key="2">
    <source>
        <dbReference type="EMBL" id="ODS30905.1"/>
    </source>
</evidence>
<dbReference type="InterPro" id="IPR014344">
    <property type="entry name" value="XrtA_polysacc_deacetyl"/>
</dbReference>
<evidence type="ECO:0000259" key="1">
    <source>
        <dbReference type="PROSITE" id="PS51677"/>
    </source>
</evidence>
<dbReference type="EMBL" id="MAYW01000163">
    <property type="protein sequence ID" value="ODS30905.1"/>
    <property type="molecule type" value="Genomic_DNA"/>
</dbReference>
<dbReference type="InterPro" id="IPR045235">
    <property type="entry name" value="PuuE_HpPgdA-like"/>
</dbReference>
<organism evidence="2 3">
    <name type="scientific">Candidatus Scalindua rubra</name>
    <dbReference type="NCBI Taxonomy" id="1872076"/>
    <lineage>
        <taxon>Bacteria</taxon>
        <taxon>Pseudomonadati</taxon>
        <taxon>Planctomycetota</taxon>
        <taxon>Candidatus Brocadiia</taxon>
        <taxon>Candidatus Brocadiales</taxon>
        <taxon>Candidatus Scalinduaceae</taxon>
        <taxon>Candidatus Scalindua</taxon>
    </lineage>
</organism>
<dbReference type="InterPro" id="IPR022560">
    <property type="entry name" value="DUF3473"/>
</dbReference>
<dbReference type="GO" id="GO:0016810">
    <property type="term" value="F:hydrolase activity, acting on carbon-nitrogen (but not peptide) bonds"/>
    <property type="evidence" value="ECO:0007669"/>
    <property type="project" value="InterPro"/>
</dbReference>
<dbReference type="InterPro" id="IPR002509">
    <property type="entry name" value="NODB_dom"/>
</dbReference>
<feature type="domain" description="NodB homology" evidence="1">
    <location>
        <begin position="21"/>
        <end position="295"/>
    </location>
</feature>
<protein>
    <submittedName>
        <fullName evidence="2">Polysaccharide deacetylase</fullName>
    </submittedName>
</protein>
<dbReference type="CDD" id="cd10941">
    <property type="entry name" value="CE4_PuuE_HpPgdA_like_2"/>
    <property type="match status" value="1"/>
</dbReference>
<dbReference type="PATRIC" id="fig|1872076.5.peg.4756"/>
<dbReference type="PROSITE" id="PS51677">
    <property type="entry name" value="NODB"/>
    <property type="match status" value="1"/>
</dbReference>
<dbReference type="Pfam" id="PF01522">
    <property type="entry name" value="Polysacc_deac_1"/>
    <property type="match status" value="1"/>
</dbReference>
<name>A0A1E3X5L9_9BACT</name>
<dbReference type="PANTHER" id="PTHR47561:SF1">
    <property type="entry name" value="POLYSACCHARIDE DEACETYLASE FAMILY PROTEIN (AFU_ORTHOLOGUE AFUA_6G05030)"/>
    <property type="match status" value="1"/>
</dbReference>
<sequence>MLNALTIDVEDYFQVTAFEKYVKYEDWDIYPSRVESNTLKILEMLDELSVKATFFILGWVAERCPSVVREIQKRGHEIASHGYKHKLLYHISPEDFRKDIRRAKMLLEDISGKKINGYRAPSYSITEESMWALDILIKEGFLYDSSIFPILHDIYGMPNARRFPHEISRPSGMIKEFPMSTFKFRISNFAPLPAGWQGLPFVGQEFRIPISGGGYMRLFPVWLIRRVINHINKREGQPAILYFHPWEIDHEQPKIRAGIRSRFRHYINLDRTAGKVKHLLSSFKFAPIGQVLKIP</sequence>
<dbReference type="Gene3D" id="3.20.20.370">
    <property type="entry name" value="Glycoside hydrolase/deacetylase"/>
    <property type="match status" value="1"/>
</dbReference>
<comment type="caution">
    <text evidence="2">The sequence shown here is derived from an EMBL/GenBank/DDBJ whole genome shotgun (WGS) entry which is preliminary data.</text>
</comment>
<accession>A0A1E3X5L9</accession>
<dbReference type="PANTHER" id="PTHR47561">
    <property type="entry name" value="POLYSACCHARIDE DEACETYLASE FAMILY PROTEIN (AFU_ORTHOLOGUE AFUA_6G05030)"/>
    <property type="match status" value="1"/>
</dbReference>